<name>A0A172Y1C3_9FLAO</name>
<dbReference type="KEGG" id="chh:A0O34_21310"/>
<dbReference type="RefSeq" id="WP_066759159.1">
    <property type="nucleotide sequence ID" value="NZ_CP015199.1"/>
</dbReference>
<proteinExistence type="predicted"/>
<reference evidence="1 2" key="1">
    <citation type="submission" date="2016-04" db="EMBL/GenBank/DDBJ databases">
        <title>Complete Genome Sequence of Chryseobacterium sp. IHBB 10212.</title>
        <authorList>
            <person name="Pal M."/>
            <person name="Swarnkar M.K."/>
            <person name="Kaushal K."/>
            <person name="Chhibber S."/>
            <person name="Singh A.K."/>
            <person name="Gulati A."/>
        </authorList>
    </citation>
    <scope>NUCLEOTIDE SEQUENCE [LARGE SCALE GENOMIC DNA]</scope>
    <source>
        <strain evidence="1 2">IHBB 10212</strain>
    </source>
</reference>
<evidence type="ECO:0000313" key="1">
    <source>
        <dbReference type="EMBL" id="ANF52902.1"/>
    </source>
</evidence>
<evidence type="ECO:0000313" key="2">
    <source>
        <dbReference type="Proteomes" id="UP000077824"/>
    </source>
</evidence>
<organism evidence="1 2">
    <name type="scientific">Chryseobacterium glaciei</name>
    <dbReference type="NCBI Taxonomy" id="1685010"/>
    <lineage>
        <taxon>Bacteria</taxon>
        <taxon>Pseudomonadati</taxon>
        <taxon>Bacteroidota</taxon>
        <taxon>Flavobacteriia</taxon>
        <taxon>Flavobacteriales</taxon>
        <taxon>Weeksellaceae</taxon>
        <taxon>Chryseobacterium group</taxon>
        <taxon>Chryseobacterium</taxon>
    </lineage>
</organism>
<protein>
    <submittedName>
        <fullName evidence="1">Uncharacterized protein</fullName>
    </submittedName>
</protein>
<dbReference type="STRING" id="1685010.A0O34_21310"/>
<gene>
    <name evidence="1" type="ORF">A0O34_21310</name>
</gene>
<keyword evidence="2" id="KW-1185">Reference proteome</keyword>
<accession>A0A172Y1C3</accession>
<sequence>MYYKNKEKIEAIQNIIKPFEIDRNHNKNDKALQADIYWNASIFFAKILIKAVIQKNYCSKEDVEKFSKKYNTENNTSIDIDSLFKKFWLREILGIIHIPDAVRKVIYDFEKNQSYKEELRFVREVYKTYQTKTTNKTEYQKFIAQYKIKNNVNLDKEWLSTNWIKTSKKSKDDIDVGNIIYYSVLLDNWDEFEFLYKLKKNKLEYNSKGLELSKKNFNAIHTAHQLYFIKAPSIDDLKEQRIIKEIDNKYYINFYDCEISYWGTLSDTIGGFVWEDLISDDKIPDDKERVIIFVRKMLYWENSWSDFYKHITKESKNRFIKSALELILEEQDIVGVENEFFKCFIDESVGSRYAFQGGIDLVEEALKPSTNYYELYEHMRFLSKKHQGNLFYIQEVRNDLAFLIKTIVCCDNPFSKTKGSDSEKIEHYPLIKSLLENSLSKPYLLWETCHFLIQDKPTIIPYLMEVPYFSTLAFSLVDKLKIESSIAEINRSIKFKLIEDSIKLSLDSILSSQKHTNKEIALLIFQFYKEINKDKYQSLSNVRREEDVYEIREYQKKKEQLLISIIEDCRVNGFDTYNSSSEFLLPKIISELIEIFKNYEEPILYLNGTIQFPILVLDGLSWLSKCSIYSKYEKQIQDIEDIREILSDSFKEIYLDKIEQKSVQKKDFQSNNIIESLPSWAERNERLNLIDWVYPVALLSDSEKLKEFLSPRINLKKAEHEYDEENRFNASKIRTHLFVLLTVLKKITTNKAEYFLIYDKLKDVKISIEQNILDLLKQYAVVGKPSKIDILSSSFEQKVFRASKEEELLPQVAQAINWFGDKNKVITILIDTSDLLRLLIILDWVTSEGIKKEIIERIKKAKLIDFFKSQSWIPEIELTLSKLSHYKELIVQTEEALDYWEKNITSKRNEIEYKQASFVVRLMLAYNQKDIQQINNLEEPGKNAFEVRGFKPYDYKQFFIGLIHFEDKPKEAYKIFDRLYNQFKESSSVCINRFAAKINWATKNDDIIIKNKLLNESLEEWEDAGKNLSEQSIESIIDKVWVNKLTVYYHLKNVTEFEQLFLSLPDPYQMMEEVAKMRIELFLEHIKQQEAIYYLNKVKEYHKFSDGSNLDFINELSSLVDDKSNIELLKASYNEIFSKKPQTLIKIFPEKLNGQIDIGNFIAKEFAIATNKALDKILSIDEIKNEDKYNDLVQICLESRFSVFGWIVKDQTRGAFSGRGLHPGERDILIQNSNSETILVCEAFIYRDVRTTQSHLKKIFNYHHQKENLLVLIYDLGLSSNFENKWKKYLKETLPKLNYPTDFEIDSSKTKDLTDNLNYKASAIKIAMTFHGKSTTIHHLMINLKYKI</sequence>
<dbReference type="EMBL" id="CP015199">
    <property type="protein sequence ID" value="ANF52902.1"/>
    <property type="molecule type" value="Genomic_DNA"/>
</dbReference>
<dbReference type="Proteomes" id="UP000077824">
    <property type="component" value="Chromosome"/>
</dbReference>
<dbReference type="OrthoDB" id="1384967at2"/>